<comment type="caution">
    <text evidence="2">The sequence shown here is derived from an EMBL/GenBank/DDBJ whole genome shotgun (WGS) entry which is preliminary data.</text>
</comment>
<organism evidence="2 3">
    <name type="scientific">Parathielavia hyrcaniae</name>
    <dbReference type="NCBI Taxonomy" id="113614"/>
    <lineage>
        <taxon>Eukaryota</taxon>
        <taxon>Fungi</taxon>
        <taxon>Dikarya</taxon>
        <taxon>Ascomycota</taxon>
        <taxon>Pezizomycotina</taxon>
        <taxon>Sordariomycetes</taxon>
        <taxon>Sordariomycetidae</taxon>
        <taxon>Sordariales</taxon>
        <taxon>Chaetomiaceae</taxon>
        <taxon>Parathielavia</taxon>
    </lineage>
</organism>
<sequence>MPKYDPRDGSLPLRPRPRRPSHPEPPYPSYPSSPPSPRYWKNQDRGPRLKPDESPQAHSHSDDSLSSLEGREWEVLLWELHM</sequence>
<evidence type="ECO:0000313" key="2">
    <source>
        <dbReference type="EMBL" id="KAK4099998.1"/>
    </source>
</evidence>
<reference evidence="2" key="1">
    <citation type="journal article" date="2023" name="Mol. Phylogenet. Evol.">
        <title>Genome-scale phylogeny and comparative genomics of the fungal order Sordariales.</title>
        <authorList>
            <person name="Hensen N."/>
            <person name="Bonometti L."/>
            <person name="Westerberg I."/>
            <person name="Brannstrom I.O."/>
            <person name="Guillou S."/>
            <person name="Cros-Aarteil S."/>
            <person name="Calhoun S."/>
            <person name="Haridas S."/>
            <person name="Kuo A."/>
            <person name="Mondo S."/>
            <person name="Pangilinan J."/>
            <person name="Riley R."/>
            <person name="LaButti K."/>
            <person name="Andreopoulos B."/>
            <person name="Lipzen A."/>
            <person name="Chen C."/>
            <person name="Yan M."/>
            <person name="Daum C."/>
            <person name="Ng V."/>
            <person name="Clum A."/>
            <person name="Steindorff A."/>
            <person name="Ohm R.A."/>
            <person name="Martin F."/>
            <person name="Silar P."/>
            <person name="Natvig D.O."/>
            <person name="Lalanne C."/>
            <person name="Gautier V."/>
            <person name="Ament-Velasquez S.L."/>
            <person name="Kruys A."/>
            <person name="Hutchinson M.I."/>
            <person name="Powell A.J."/>
            <person name="Barry K."/>
            <person name="Miller A.N."/>
            <person name="Grigoriev I.V."/>
            <person name="Debuchy R."/>
            <person name="Gladieux P."/>
            <person name="Hiltunen Thoren M."/>
            <person name="Johannesson H."/>
        </authorList>
    </citation>
    <scope>NUCLEOTIDE SEQUENCE</scope>
    <source>
        <strain evidence="2">CBS 757.83</strain>
    </source>
</reference>
<name>A0AAN6PY94_9PEZI</name>
<feature type="compositionally biased region" description="Pro residues" evidence="1">
    <location>
        <begin position="23"/>
        <end position="37"/>
    </location>
</feature>
<evidence type="ECO:0000256" key="1">
    <source>
        <dbReference type="SAM" id="MobiDB-lite"/>
    </source>
</evidence>
<feature type="compositionally biased region" description="Basic and acidic residues" evidence="1">
    <location>
        <begin position="41"/>
        <end position="67"/>
    </location>
</feature>
<gene>
    <name evidence="2" type="ORF">N658DRAFT_143790</name>
</gene>
<proteinExistence type="predicted"/>
<protein>
    <submittedName>
        <fullName evidence="2">Uncharacterized protein</fullName>
    </submittedName>
</protein>
<evidence type="ECO:0000313" key="3">
    <source>
        <dbReference type="Proteomes" id="UP001305647"/>
    </source>
</evidence>
<reference evidence="2" key="2">
    <citation type="submission" date="2023-05" db="EMBL/GenBank/DDBJ databases">
        <authorList>
            <consortium name="Lawrence Berkeley National Laboratory"/>
            <person name="Steindorff A."/>
            <person name="Hensen N."/>
            <person name="Bonometti L."/>
            <person name="Westerberg I."/>
            <person name="Brannstrom I.O."/>
            <person name="Guillou S."/>
            <person name="Cros-Aarteil S."/>
            <person name="Calhoun S."/>
            <person name="Haridas S."/>
            <person name="Kuo A."/>
            <person name="Mondo S."/>
            <person name="Pangilinan J."/>
            <person name="Riley R."/>
            <person name="Labutti K."/>
            <person name="Andreopoulos B."/>
            <person name="Lipzen A."/>
            <person name="Chen C."/>
            <person name="Yanf M."/>
            <person name="Daum C."/>
            <person name="Ng V."/>
            <person name="Clum A."/>
            <person name="Ohm R."/>
            <person name="Martin F."/>
            <person name="Silar P."/>
            <person name="Natvig D."/>
            <person name="Lalanne C."/>
            <person name="Gautier V."/>
            <person name="Ament-Velasquez S.L."/>
            <person name="Kruys A."/>
            <person name="Hutchinson M.I."/>
            <person name="Powell A.J."/>
            <person name="Barry K."/>
            <person name="Miller A.N."/>
            <person name="Grigoriev I.V."/>
            <person name="Debuchy R."/>
            <person name="Gladieux P."/>
            <person name="Thoren M.H."/>
            <person name="Johannesson H."/>
        </authorList>
    </citation>
    <scope>NUCLEOTIDE SEQUENCE</scope>
    <source>
        <strain evidence="2">CBS 757.83</strain>
    </source>
</reference>
<dbReference type="AlphaFoldDB" id="A0AAN6PY94"/>
<dbReference type="Proteomes" id="UP001305647">
    <property type="component" value="Unassembled WGS sequence"/>
</dbReference>
<dbReference type="EMBL" id="MU863644">
    <property type="protein sequence ID" value="KAK4099998.1"/>
    <property type="molecule type" value="Genomic_DNA"/>
</dbReference>
<feature type="region of interest" description="Disordered" evidence="1">
    <location>
        <begin position="1"/>
        <end position="67"/>
    </location>
</feature>
<keyword evidence="3" id="KW-1185">Reference proteome</keyword>
<accession>A0AAN6PY94</accession>